<dbReference type="FunFam" id="3.10.120.10:FF:000002">
    <property type="entry name" value="Cytochrome b5 type B"/>
    <property type="match status" value="1"/>
</dbReference>
<dbReference type="InterPro" id="IPR036400">
    <property type="entry name" value="Cyt_B5-like_heme/steroid_sf"/>
</dbReference>
<dbReference type="GO" id="GO:0020037">
    <property type="term" value="F:heme binding"/>
    <property type="evidence" value="ECO:0007669"/>
    <property type="project" value="TreeGrafter"/>
</dbReference>
<dbReference type="PANTHER" id="PTHR19359:SF150">
    <property type="entry name" value="CYTOCHROME B5"/>
    <property type="match status" value="1"/>
</dbReference>
<keyword evidence="5" id="KW-0479">Metal-binding</keyword>
<dbReference type="PRINTS" id="PR00363">
    <property type="entry name" value="CYTOCHROMEB5"/>
</dbReference>
<feature type="domain" description="Cytochrome b5 heme-binding" evidence="14">
    <location>
        <begin position="3"/>
        <end position="79"/>
    </location>
</feature>
<dbReference type="SMART" id="SM01117">
    <property type="entry name" value="Cyt-b5"/>
    <property type="match status" value="1"/>
</dbReference>
<evidence type="ECO:0000256" key="2">
    <source>
        <dbReference type="ARBA" id="ARBA00022448"/>
    </source>
</evidence>
<accession>A0A9P6YUR8</accession>
<dbReference type="GO" id="GO:0046872">
    <property type="term" value="F:metal ion binding"/>
    <property type="evidence" value="ECO:0007669"/>
    <property type="project" value="UniProtKB-KW"/>
</dbReference>
<keyword evidence="7" id="KW-0492">Microsome</keyword>
<dbReference type="GO" id="GO:0016126">
    <property type="term" value="P:sterol biosynthetic process"/>
    <property type="evidence" value="ECO:0007669"/>
    <property type="project" value="TreeGrafter"/>
</dbReference>
<keyword evidence="6" id="KW-0256">Endoplasmic reticulum</keyword>
<dbReference type="InterPro" id="IPR001199">
    <property type="entry name" value="Cyt_B5-like_heme/steroid-bd"/>
</dbReference>
<evidence type="ECO:0000256" key="13">
    <source>
        <dbReference type="ARBA" id="ARBA00038168"/>
    </source>
</evidence>
<evidence type="ECO:0000256" key="7">
    <source>
        <dbReference type="ARBA" id="ARBA00022848"/>
    </source>
</evidence>
<evidence type="ECO:0000256" key="11">
    <source>
        <dbReference type="ARBA" id="ARBA00023136"/>
    </source>
</evidence>
<keyword evidence="10" id="KW-0408">Iron</keyword>
<dbReference type="Pfam" id="PF00173">
    <property type="entry name" value="Cyt-b5"/>
    <property type="match status" value="1"/>
</dbReference>
<keyword evidence="2" id="KW-0813">Transport</keyword>
<evidence type="ECO:0000313" key="16">
    <source>
        <dbReference type="Proteomes" id="UP000740926"/>
    </source>
</evidence>
<evidence type="ECO:0000256" key="3">
    <source>
        <dbReference type="ARBA" id="ARBA00022617"/>
    </source>
</evidence>
<dbReference type="AlphaFoldDB" id="A0A9P6YUR8"/>
<dbReference type="PROSITE" id="PS50255">
    <property type="entry name" value="CYTOCHROME_B5_2"/>
    <property type="match status" value="1"/>
</dbReference>
<name>A0A9P6YUR8_9FUNG</name>
<evidence type="ECO:0000256" key="9">
    <source>
        <dbReference type="ARBA" id="ARBA00022989"/>
    </source>
</evidence>
<evidence type="ECO:0000256" key="4">
    <source>
        <dbReference type="ARBA" id="ARBA00022692"/>
    </source>
</evidence>
<dbReference type="EMBL" id="JAANIU010002303">
    <property type="protein sequence ID" value="KAG1565017.1"/>
    <property type="molecule type" value="Genomic_DNA"/>
</dbReference>
<reference evidence="15 16" key="1">
    <citation type="journal article" date="2020" name="Microb. Genom.">
        <title>Genetic diversity of clinical and environmental Mucorales isolates obtained from an investigation of mucormycosis cases among solid organ transplant recipients.</title>
        <authorList>
            <person name="Nguyen M.H."/>
            <person name="Kaul D."/>
            <person name="Muto C."/>
            <person name="Cheng S.J."/>
            <person name="Richter R.A."/>
            <person name="Bruno V.M."/>
            <person name="Liu G."/>
            <person name="Beyhan S."/>
            <person name="Sundermann A.J."/>
            <person name="Mounaud S."/>
            <person name="Pasculle A.W."/>
            <person name="Nierman W.C."/>
            <person name="Driscoll E."/>
            <person name="Cumbie R."/>
            <person name="Clancy C.J."/>
            <person name="Dupont C.L."/>
        </authorList>
    </citation>
    <scope>NUCLEOTIDE SEQUENCE [LARGE SCALE GENOMIC DNA]</scope>
    <source>
        <strain evidence="15 16">GL24</strain>
    </source>
</reference>
<comment type="subcellular location">
    <subcellularLocation>
        <location evidence="1">Endoplasmic reticulum membrane</location>
        <topology evidence="1">Single-pass membrane protein</topology>
        <orientation evidence="1">Cytoplasmic side</orientation>
    </subcellularLocation>
    <subcellularLocation>
        <location evidence="12">Microsome membrane</location>
        <topology evidence="12">Single-pass membrane protein</topology>
        <orientation evidence="12">Cytoplasmic side</orientation>
    </subcellularLocation>
</comment>
<keyword evidence="4" id="KW-0812">Transmembrane</keyword>
<evidence type="ECO:0000256" key="1">
    <source>
        <dbReference type="ARBA" id="ARBA00004131"/>
    </source>
</evidence>
<comment type="caution">
    <text evidence="15">The sequence shown here is derived from an EMBL/GenBank/DDBJ whole genome shotgun (WGS) entry which is preliminary data.</text>
</comment>
<protein>
    <recommendedName>
        <fullName evidence="14">Cytochrome b5 heme-binding domain-containing protein</fullName>
    </recommendedName>
</protein>
<evidence type="ECO:0000256" key="8">
    <source>
        <dbReference type="ARBA" id="ARBA00022982"/>
    </source>
</evidence>
<keyword evidence="9" id="KW-1133">Transmembrane helix</keyword>
<gene>
    <name evidence="15" type="ORF">G6F50_010465</name>
</gene>
<dbReference type="GO" id="GO:0005789">
    <property type="term" value="C:endoplasmic reticulum membrane"/>
    <property type="evidence" value="ECO:0007669"/>
    <property type="project" value="UniProtKB-SubCell"/>
</dbReference>
<dbReference type="Gene3D" id="3.10.120.10">
    <property type="entry name" value="Cytochrome b5-like heme/steroid binding domain"/>
    <property type="match status" value="1"/>
</dbReference>
<evidence type="ECO:0000313" key="15">
    <source>
        <dbReference type="EMBL" id="KAG1565017.1"/>
    </source>
</evidence>
<keyword evidence="8" id="KW-0249">Electron transport</keyword>
<dbReference type="SUPFAM" id="SSF55856">
    <property type="entry name" value="Cytochrome b5-like heme/steroid binding domain"/>
    <property type="match status" value="1"/>
</dbReference>
<evidence type="ECO:0000256" key="12">
    <source>
        <dbReference type="ARBA" id="ARBA00037877"/>
    </source>
</evidence>
<sequence>MSVKLYSFEEVSKHNSREDLWMIIDGKVYDITKFQDEHPGGEEVLIDEGAKDATGPFEDVGHTDDARKLLEQYYIGDVDPAVIKIFFFL</sequence>
<keyword evidence="3" id="KW-0349">Heme</keyword>
<organism evidence="15 16">
    <name type="scientific">Rhizopus delemar</name>
    <dbReference type="NCBI Taxonomy" id="936053"/>
    <lineage>
        <taxon>Eukaryota</taxon>
        <taxon>Fungi</taxon>
        <taxon>Fungi incertae sedis</taxon>
        <taxon>Mucoromycota</taxon>
        <taxon>Mucoromycotina</taxon>
        <taxon>Mucoromycetes</taxon>
        <taxon>Mucorales</taxon>
        <taxon>Mucorineae</taxon>
        <taxon>Rhizopodaceae</taxon>
        <taxon>Rhizopus</taxon>
    </lineage>
</organism>
<evidence type="ECO:0000256" key="5">
    <source>
        <dbReference type="ARBA" id="ARBA00022723"/>
    </source>
</evidence>
<proteinExistence type="inferred from homology"/>
<dbReference type="InterPro" id="IPR050668">
    <property type="entry name" value="Cytochrome_b5"/>
</dbReference>
<dbReference type="Proteomes" id="UP000740926">
    <property type="component" value="Unassembled WGS sequence"/>
</dbReference>
<evidence type="ECO:0000256" key="6">
    <source>
        <dbReference type="ARBA" id="ARBA00022824"/>
    </source>
</evidence>
<keyword evidence="16" id="KW-1185">Reference proteome</keyword>
<comment type="similarity">
    <text evidence="13">Belongs to the cytochrome b5 family.</text>
</comment>
<evidence type="ECO:0000256" key="10">
    <source>
        <dbReference type="ARBA" id="ARBA00023004"/>
    </source>
</evidence>
<keyword evidence="11" id="KW-0472">Membrane</keyword>
<evidence type="ECO:0000259" key="14">
    <source>
        <dbReference type="PROSITE" id="PS50255"/>
    </source>
</evidence>
<dbReference type="PANTHER" id="PTHR19359">
    <property type="entry name" value="CYTOCHROME B5"/>
    <property type="match status" value="1"/>
</dbReference>